<comment type="caution">
    <text evidence="2">The sequence shown here is derived from an EMBL/GenBank/DDBJ whole genome shotgun (WGS) entry which is preliminary data.</text>
</comment>
<gene>
    <name evidence="2" type="ORF">RUM43_009470</name>
</gene>
<name>A0AAN8PIH4_POLSC</name>
<organism evidence="2 3">
    <name type="scientific">Polyplax serrata</name>
    <name type="common">Common mouse louse</name>
    <dbReference type="NCBI Taxonomy" id="468196"/>
    <lineage>
        <taxon>Eukaryota</taxon>
        <taxon>Metazoa</taxon>
        <taxon>Ecdysozoa</taxon>
        <taxon>Arthropoda</taxon>
        <taxon>Hexapoda</taxon>
        <taxon>Insecta</taxon>
        <taxon>Pterygota</taxon>
        <taxon>Neoptera</taxon>
        <taxon>Paraneoptera</taxon>
        <taxon>Psocodea</taxon>
        <taxon>Troctomorpha</taxon>
        <taxon>Phthiraptera</taxon>
        <taxon>Anoplura</taxon>
        <taxon>Polyplacidae</taxon>
        <taxon>Polyplax</taxon>
    </lineage>
</organism>
<evidence type="ECO:0000313" key="3">
    <source>
        <dbReference type="Proteomes" id="UP001372834"/>
    </source>
</evidence>
<dbReference type="Proteomes" id="UP001372834">
    <property type="component" value="Unassembled WGS sequence"/>
</dbReference>
<proteinExistence type="predicted"/>
<accession>A0AAN8PIH4</accession>
<reference evidence="2 3" key="1">
    <citation type="submission" date="2023-10" db="EMBL/GenBank/DDBJ databases">
        <title>Genomes of two closely related lineages of the louse Polyplax serrata with different host specificities.</title>
        <authorList>
            <person name="Martinu J."/>
            <person name="Tarabai H."/>
            <person name="Stefka J."/>
            <person name="Hypsa V."/>
        </authorList>
    </citation>
    <scope>NUCLEOTIDE SEQUENCE [LARGE SCALE GENOMIC DNA]</scope>
    <source>
        <strain evidence="2">HR10_N</strain>
    </source>
</reference>
<dbReference type="EMBL" id="JAWJWE010000038">
    <property type="protein sequence ID" value="KAK6623618.1"/>
    <property type="molecule type" value="Genomic_DNA"/>
</dbReference>
<sequence length="109" mass="12216">MAKSSVKHGYQRILPRLIRRFPGNSAEATIVKYLVDYAGPVKMKKRIDYNYHDDEPGDNIVNVKRVPSLFDDSVDIVGADDVQSPLPSAADKPTKISSNPTERMTLEKQ</sequence>
<feature type="region of interest" description="Disordered" evidence="1">
    <location>
        <begin position="81"/>
        <end position="109"/>
    </location>
</feature>
<dbReference type="AlphaFoldDB" id="A0AAN8PIH4"/>
<evidence type="ECO:0000256" key="1">
    <source>
        <dbReference type="SAM" id="MobiDB-lite"/>
    </source>
</evidence>
<evidence type="ECO:0000313" key="2">
    <source>
        <dbReference type="EMBL" id="KAK6623618.1"/>
    </source>
</evidence>
<protein>
    <submittedName>
        <fullName evidence="2">Uncharacterized protein</fullName>
    </submittedName>
</protein>